<proteinExistence type="predicted"/>
<dbReference type="InterPro" id="IPR035959">
    <property type="entry name" value="RutC-like_sf"/>
</dbReference>
<dbReference type="Gene3D" id="3.30.1330.40">
    <property type="entry name" value="RutC-like"/>
    <property type="match status" value="1"/>
</dbReference>
<dbReference type="Proteomes" id="UP000036951">
    <property type="component" value="Unassembled WGS sequence"/>
</dbReference>
<evidence type="ECO:0000313" key="2">
    <source>
        <dbReference type="Proteomes" id="UP000036951"/>
    </source>
</evidence>
<keyword evidence="2" id="KW-1185">Reference proteome</keyword>
<reference evidence="1 2" key="1">
    <citation type="submission" date="2015-06" db="EMBL/GenBank/DDBJ databases">
        <title>Prevotella sp. 109, sp. nov., a novel member of the family Prevotellaceae isolated from human faeces.</title>
        <authorList>
            <person name="Shkoporov A.N."/>
            <person name="Chaplin A.V."/>
            <person name="Kafarskaia L.I."/>
            <person name="Efimov B.A."/>
        </authorList>
    </citation>
    <scope>NUCLEOTIDE SEQUENCE [LARGE SCALE GENOMIC DNA]</scope>
    <source>
        <strain evidence="1 2">109</strain>
    </source>
</reference>
<organism evidence="1 2">
    <name type="scientific">Xylanibacter rarus</name>
    <dbReference type="NCBI Taxonomy" id="1676614"/>
    <lineage>
        <taxon>Bacteria</taxon>
        <taxon>Pseudomonadati</taxon>
        <taxon>Bacteroidota</taxon>
        <taxon>Bacteroidia</taxon>
        <taxon>Bacteroidales</taxon>
        <taxon>Prevotellaceae</taxon>
        <taxon>Xylanibacter</taxon>
    </lineage>
</organism>
<dbReference type="RefSeq" id="WP_053398805.1">
    <property type="nucleotide sequence ID" value="NZ_LFQU01000022.1"/>
</dbReference>
<dbReference type="AlphaFoldDB" id="A0A8E1UQG7"/>
<sequence length="341" mass="36605">MEKYAVLSAVARGNFWERLCHLYMKTGDYVDMENLENRHIVYVKVFLSDIRNQYAALLESQLWHDYLSHVPCSVVGQAPLDGSKVSLLVCTSDASSVSSFCSLRLCGTDLAGKDAYGQAVALFEKFVGSAHLADDASGVGCLRVWLYVADTDGCLDAVEKARDDVFGRYGIDAGKLRMAVTVVGGVTHADGAVVALDYLSFGGDAKAVVPPCSDEGSAKDESAAGYGCIDLGVDLGSGLRVDIPPFVLPSATDADMSQLDVRQYTGQILGDMGVRLKRYGLTMNHVSCFVAYLRDFSDYTDVDRLLSMAFPYVPHVIVCADGAGGCLPVMIESVAERPAEA</sequence>
<accession>A0A8E1UQG7</accession>
<comment type="caution">
    <text evidence="1">The sequence shown here is derived from an EMBL/GenBank/DDBJ whole genome shotgun (WGS) entry which is preliminary data.</text>
</comment>
<evidence type="ECO:0008006" key="3">
    <source>
        <dbReference type="Google" id="ProtNLM"/>
    </source>
</evidence>
<dbReference type="OrthoDB" id="9803101at2"/>
<dbReference type="SUPFAM" id="SSF55298">
    <property type="entry name" value="YjgF-like"/>
    <property type="match status" value="1"/>
</dbReference>
<protein>
    <recommendedName>
        <fullName evidence="3">Translation initiation inhibitor</fullName>
    </recommendedName>
</protein>
<name>A0A8E1UQG7_9BACT</name>
<dbReference type="EMBL" id="LFQU01000022">
    <property type="protein sequence ID" value="KOO67909.1"/>
    <property type="molecule type" value="Genomic_DNA"/>
</dbReference>
<evidence type="ECO:0000313" key="1">
    <source>
        <dbReference type="EMBL" id="KOO67909.1"/>
    </source>
</evidence>
<gene>
    <name evidence="1" type="ORF">ACU52_10935</name>
</gene>